<dbReference type="AlphaFoldDB" id="A0A1I3TH56"/>
<dbReference type="InterPro" id="IPR024087">
    <property type="entry name" value="Creatininase-like_sf"/>
</dbReference>
<organism evidence="1 2">
    <name type="scientific">Thermoflavimicrobium dichotomicum</name>
    <dbReference type="NCBI Taxonomy" id="46223"/>
    <lineage>
        <taxon>Bacteria</taxon>
        <taxon>Bacillati</taxon>
        <taxon>Bacillota</taxon>
        <taxon>Bacilli</taxon>
        <taxon>Bacillales</taxon>
        <taxon>Thermoactinomycetaceae</taxon>
        <taxon>Thermoflavimicrobium</taxon>
    </lineage>
</organism>
<gene>
    <name evidence="1" type="ORF">SAMN05421852_11760</name>
</gene>
<sequence length="44" mass="5059">MDRLSTWPDLKQVDFGILPIGSIEHGYHLPMAQIVLLLKRLQTN</sequence>
<name>A0A1I3TH56_9BACL</name>
<evidence type="ECO:0000313" key="2">
    <source>
        <dbReference type="Proteomes" id="UP000199545"/>
    </source>
</evidence>
<dbReference type="RefSeq" id="WP_217645015.1">
    <property type="nucleotide sequence ID" value="NZ_FORR01000017.1"/>
</dbReference>
<evidence type="ECO:0008006" key="3">
    <source>
        <dbReference type="Google" id="ProtNLM"/>
    </source>
</evidence>
<proteinExistence type="predicted"/>
<accession>A0A1I3TH56</accession>
<evidence type="ECO:0000313" key="1">
    <source>
        <dbReference type="EMBL" id="SFJ69843.1"/>
    </source>
</evidence>
<protein>
    <recommendedName>
        <fullName evidence="3">Creatinine amidohydrolase</fullName>
    </recommendedName>
</protein>
<reference evidence="1 2" key="1">
    <citation type="submission" date="2016-10" db="EMBL/GenBank/DDBJ databases">
        <authorList>
            <person name="de Groot N.N."/>
        </authorList>
    </citation>
    <scope>NUCLEOTIDE SEQUENCE [LARGE SCALE GENOMIC DNA]</scope>
    <source>
        <strain evidence="1 2">DSM 44778</strain>
    </source>
</reference>
<dbReference type="EMBL" id="FORR01000017">
    <property type="protein sequence ID" value="SFJ69843.1"/>
    <property type="molecule type" value="Genomic_DNA"/>
</dbReference>
<dbReference type="SUPFAM" id="SSF102215">
    <property type="entry name" value="Creatininase"/>
    <property type="match status" value="1"/>
</dbReference>
<dbReference type="Proteomes" id="UP000199545">
    <property type="component" value="Unassembled WGS sequence"/>
</dbReference>
<keyword evidence="2" id="KW-1185">Reference proteome</keyword>